<dbReference type="InterPro" id="IPR007751">
    <property type="entry name" value="DUF676_lipase-like"/>
</dbReference>
<dbReference type="Gene3D" id="3.40.50.1820">
    <property type="entry name" value="alpha/beta hydrolase"/>
    <property type="match status" value="1"/>
</dbReference>
<feature type="region of interest" description="Disordered" evidence="1">
    <location>
        <begin position="1"/>
        <end position="31"/>
    </location>
</feature>
<evidence type="ECO:0000313" key="3">
    <source>
        <dbReference type="EMBL" id="CEM48519.1"/>
    </source>
</evidence>
<protein>
    <recommendedName>
        <fullName evidence="2">DUF676 domain-containing protein</fullName>
    </recommendedName>
</protein>
<feature type="region of interest" description="Disordered" evidence="1">
    <location>
        <begin position="208"/>
        <end position="270"/>
    </location>
</feature>
<proteinExistence type="predicted"/>
<evidence type="ECO:0000256" key="1">
    <source>
        <dbReference type="SAM" id="MobiDB-lite"/>
    </source>
</evidence>
<accession>A0A0G4HVL8</accession>
<feature type="region of interest" description="Disordered" evidence="1">
    <location>
        <begin position="60"/>
        <end position="86"/>
    </location>
</feature>
<dbReference type="PANTHER" id="PTHR12482">
    <property type="entry name" value="LIPASE ROG1-RELATED-RELATED"/>
    <property type="match status" value="1"/>
</dbReference>
<reference evidence="3" key="1">
    <citation type="submission" date="2014-11" db="EMBL/GenBank/DDBJ databases">
        <authorList>
            <person name="Otto D Thomas"/>
            <person name="Naeem Raeece"/>
        </authorList>
    </citation>
    <scope>NUCLEOTIDE SEQUENCE</scope>
</reference>
<gene>
    <name evidence="3" type="ORF">Cvel_1411</name>
</gene>
<dbReference type="SUPFAM" id="SSF53474">
    <property type="entry name" value="alpha/beta-Hydrolases"/>
    <property type="match status" value="1"/>
</dbReference>
<dbReference type="AlphaFoldDB" id="A0A0G4HVL8"/>
<dbReference type="Pfam" id="PF05057">
    <property type="entry name" value="DUF676"/>
    <property type="match status" value="1"/>
</dbReference>
<feature type="compositionally biased region" description="Basic and acidic residues" evidence="1">
    <location>
        <begin position="21"/>
        <end position="31"/>
    </location>
</feature>
<evidence type="ECO:0000259" key="2">
    <source>
        <dbReference type="Pfam" id="PF05057"/>
    </source>
</evidence>
<organism evidence="3">
    <name type="scientific">Chromera velia CCMP2878</name>
    <dbReference type="NCBI Taxonomy" id="1169474"/>
    <lineage>
        <taxon>Eukaryota</taxon>
        <taxon>Sar</taxon>
        <taxon>Alveolata</taxon>
        <taxon>Colpodellida</taxon>
        <taxon>Chromeraceae</taxon>
        <taxon>Chromera</taxon>
    </lineage>
</organism>
<dbReference type="VEuPathDB" id="CryptoDB:Cvel_1411"/>
<feature type="compositionally biased region" description="Basic residues" evidence="1">
    <location>
        <begin position="1"/>
        <end position="11"/>
    </location>
</feature>
<dbReference type="InterPro" id="IPR029058">
    <property type="entry name" value="AB_hydrolase_fold"/>
</dbReference>
<dbReference type="InterPro" id="IPR044294">
    <property type="entry name" value="Lipase-like"/>
</dbReference>
<name>A0A0G4HVL8_9ALVE</name>
<sequence>MGEGRKVRRRPSVFFESESATAKKETATQESPKHLIVCVHGLAGKPLDFKYLRHALKRKSRRRPISERTPREDEDGGSISDDAKHRDRDGDRVLVHLARANLRRTRDGVAAGGRRLAEEIREVVGKHPELETFSIVGFSLGGLYARYAVSLLFDEKRGKVAGLEPEVFATLASPHLGVRSFLFVPVPPALHPLGSFLVGRTGRDLLLFPPEEEEDEEERKKMSESSFETGEGGSPSAFHSEAPSRVNGGAEQERDRPRKQRRQGETAVPVLERLSTGAALKSLGAFPRRLLIANLGGDFLVTFPTSAVEPRGAAFQKLCGFMRDPGGAAEGILRAEGRVVARWARESALLSGERESEACGVGSEDGELNWEWDGGVERKPSWKGGEADSPQISPESFGIPAWWPAGGAGGGGLGLVSVLTERLSLPPPGAALEALWNAEVEEGSAEAEMATRLNALGWEKWAVFFPIVLPFAHNQLNALSRNSVLSWFNSGGRGVVDMFASVLLESIRASP</sequence>
<feature type="domain" description="DUF676" evidence="2">
    <location>
        <begin position="30"/>
        <end position="221"/>
    </location>
</feature>
<dbReference type="EMBL" id="CDMZ01004059">
    <property type="protein sequence ID" value="CEM48519.1"/>
    <property type="molecule type" value="Genomic_DNA"/>
</dbReference>
<dbReference type="PANTHER" id="PTHR12482:SF62">
    <property type="entry name" value="LIPASE ROG1-RELATED"/>
    <property type="match status" value="1"/>
</dbReference>